<feature type="compositionally biased region" description="Low complexity" evidence="1">
    <location>
        <begin position="480"/>
        <end position="491"/>
    </location>
</feature>
<dbReference type="GeneID" id="25265899"/>
<feature type="compositionally biased region" description="Low complexity" evidence="1">
    <location>
        <begin position="562"/>
        <end position="572"/>
    </location>
</feature>
<feature type="compositionally biased region" description="Low complexity" evidence="1">
    <location>
        <begin position="458"/>
        <end position="470"/>
    </location>
</feature>
<sequence length="1372" mass="146173">MVHVFSNIANVCDARRQQQQPQERVKGTVNCTGTADGASTQQELSSNSFDDSDNINVLAAPAAIVPLPSTAKCRSQRHLYAAAAAALGNPKKDTQQAMPRFATFSDASQPRELRLQQQSGGSSSSDSGSSSGPGSAFPSSSHYSTRASLSPSSASSPRTRIRRAARTSIVNADAAAQARIASMLGTARQHVSHPLNDRELPLTSLPAKDDNDIGVDRKLETAGIEGDATTRRSQHQHHLQVTSIPNDCAFYSPHHYGPSTPSPCPSAMAADPPTPNLGHILSAFPTPRVASLQRINSGREKELAAEVHDADAPESMSSLSEPSCYDPDDGDKLSDDDGESRGHYRDASAASFHSLAQFSETDDMPSHHSSISNRNSNSDSWTPNHSHNSSRSSYDLVSTSMSSSNDSLAPSSEAAGGPMNVSPTCTLPLLPVPSHPRGLKRLTLTPQLGLHGAQALALANQQKRQQQQEPPVVPPRSPLRRPSQPLLAVSSGCGGVGSVRARSDAHRRNSLPAELLAPAFGNGTVFTPSSLLTGSLQAANHADQASWSIRARSIGPADSLGSIVNSGSNGRSSSHRSSIRYRTSSLTDEPFALARARAGAAANSQPRHATAALAHATTVVPSRARATSLTNACVPSASALASSTGSRPASRASLMPPFASALGHLPPYARSHHDEQVQQQQVQGQLLNRGETVFASNRDSLLGMGNARAGTSTPDLFDWRLREEIGRQRELLEEHKAEIRRLNAAVQRLSGGERLSPSSPSKCSPSLTIASGEREWIADDRSSTQLEREQTDDGDNENRDERSSDRRRSLGEVPICRTSGVFAGHQSIIGRTHARRQISFSEPTTVMRSSTGESDHGESEEQREGEGETESDDDDDDDNVFFAVRTMRRPASALAMTMHTSGATFLQSQQQLADELMRRARSCDKLARLTGESVLASASVSFGMHERSRSTFSVDSSVALDEQLAPAGSAGVQPHWKTTPLWLASLLRGGAQQTVREEKLDDGLSSTSAAGGARSSSRLSRRSSSSRTSHDYQRAIGFRFGRQRSAYDLREQCDLVGVPFASAADDTVFCSPLHLPSSSHRQVPPPLLPLATAHAARTAAASRGAERAPSSLSILATVKNLKDRFKTGGRGRWPSFSISSISETAVNAQRNDRPPLGEGDVARVALTYSKSSGNGRRERVHNSLSKARSVPNLLEAARRPQKSHISADGQQHQQYDPCSADPPPLSASPTTPISLRTRSTSTNSSISHAHSHSRFSISTASTVVTSPPTSPISSLRAPKPPSIFHFQRSRSALGVHRKDRSSTLSVVGEDVFGPVVSGIGSRDVHIPTYSTFGAVGVASTISGGGVFEAPTHSASQPKLGPSPSWKVLAGRR</sequence>
<feature type="compositionally biased region" description="Low complexity" evidence="1">
    <location>
        <begin position="119"/>
        <end position="158"/>
    </location>
</feature>
<feature type="compositionally biased region" description="Acidic residues" evidence="1">
    <location>
        <begin position="867"/>
        <end position="878"/>
    </location>
</feature>
<feature type="region of interest" description="Disordered" evidence="1">
    <location>
        <begin position="997"/>
        <end position="1030"/>
    </location>
</feature>
<feature type="region of interest" description="Disordered" evidence="1">
    <location>
        <begin position="750"/>
        <end position="812"/>
    </location>
</feature>
<feature type="region of interest" description="Disordered" evidence="1">
    <location>
        <begin position="558"/>
        <end position="582"/>
    </location>
</feature>
<feature type="compositionally biased region" description="Low complexity" evidence="1">
    <location>
        <begin position="1003"/>
        <end position="1027"/>
    </location>
</feature>
<dbReference type="EMBL" id="JMSN01000015">
    <property type="protein sequence ID" value="KDN52020.1"/>
    <property type="molecule type" value="Genomic_DNA"/>
</dbReference>
<feature type="region of interest" description="Disordered" evidence="1">
    <location>
        <begin position="1169"/>
        <end position="1280"/>
    </location>
</feature>
<feature type="region of interest" description="Disordered" evidence="1">
    <location>
        <begin position="833"/>
        <end position="878"/>
    </location>
</feature>
<feature type="region of interest" description="Disordered" evidence="1">
    <location>
        <begin position="102"/>
        <end position="161"/>
    </location>
</feature>
<evidence type="ECO:0000256" key="1">
    <source>
        <dbReference type="SAM" id="MobiDB-lite"/>
    </source>
</evidence>
<reference evidence="2 3" key="1">
    <citation type="submission" date="2014-05" db="EMBL/GenBank/DDBJ databases">
        <title>Draft genome sequence of a rare smut relative, Tilletiaria anomala UBC 951.</title>
        <authorList>
            <consortium name="DOE Joint Genome Institute"/>
            <person name="Toome M."/>
            <person name="Kuo A."/>
            <person name="Henrissat B."/>
            <person name="Lipzen A."/>
            <person name="Tritt A."/>
            <person name="Yoshinaga Y."/>
            <person name="Zane M."/>
            <person name="Barry K."/>
            <person name="Grigoriev I.V."/>
            <person name="Spatafora J.W."/>
            <person name="Aimea M.C."/>
        </authorList>
    </citation>
    <scope>NUCLEOTIDE SEQUENCE [LARGE SCALE GENOMIC DNA]</scope>
    <source>
        <strain evidence="2 3">UBC 951</strain>
    </source>
</reference>
<feature type="region of interest" description="Disordered" evidence="1">
    <location>
        <begin position="458"/>
        <end position="493"/>
    </location>
</feature>
<dbReference type="RefSeq" id="XP_013244866.1">
    <property type="nucleotide sequence ID" value="XM_013389412.1"/>
</dbReference>
<dbReference type="InParanoid" id="A0A066WN08"/>
<feature type="compositionally biased region" description="Basic and acidic residues" evidence="1">
    <location>
        <begin position="772"/>
        <end position="810"/>
    </location>
</feature>
<feature type="region of interest" description="Disordered" evidence="1">
    <location>
        <begin position="300"/>
        <end position="345"/>
    </location>
</feature>
<proteinExistence type="predicted"/>
<dbReference type="Proteomes" id="UP000027361">
    <property type="component" value="Unassembled WGS sequence"/>
</dbReference>
<feature type="compositionally biased region" description="Low complexity" evidence="1">
    <location>
        <begin position="367"/>
        <end position="380"/>
    </location>
</feature>
<dbReference type="HOGENOM" id="CLU_256215_0_0_1"/>
<feature type="region of interest" description="Disordered" evidence="1">
    <location>
        <begin position="360"/>
        <end position="420"/>
    </location>
</feature>
<feature type="compositionally biased region" description="Low complexity" evidence="1">
    <location>
        <begin position="756"/>
        <end position="766"/>
    </location>
</feature>
<feature type="compositionally biased region" description="Basic and acidic residues" evidence="1">
    <location>
        <begin position="330"/>
        <end position="345"/>
    </location>
</feature>
<comment type="caution">
    <text evidence="2">The sequence shown here is derived from an EMBL/GenBank/DDBJ whole genome shotgun (WGS) entry which is preliminary data.</text>
</comment>
<feature type="region of interest" description="Disordered" evidence="1">
    <location>
        <begin position="1350"/>
        <end position="1372"/>
    </location>
</feature>
<keyword evidence="3" id="KW-1185">Reference proteome</keyword>
<evidence type="ECO:0000313" key="3">
    <source>
        <dbReference type="Proteomes" id="UP000027361"/>
    </source>
</evidence>
<feature type="region of interest" description="Disordered" evidence="1">
    <location>
        <begin position="192"/>
        <end position="213"/>
    </location>
</feature>
<feature type="compositionally biased region" description="Polar residues" evidence="1">
    <location>
        <begin position="381"/>
        <end position="410"/>
    </location>
</feature>
<feature type="compositionally biased region" description="Low complexity" evidence="1">
    <location>
        <begin position="1233"/>
        <end position="1274"/>
    </location>
</feature>
<protein>
    <submittedName>
        <fullName evidence="2">Uncharacterized protein</fullName>
    </submittedName>
</protein>
<accession>A0A066WN08</accession>
<organism evidence="2 3">
    <name type="scientific">Tilletiaria anomala (strain ATCC 24038 / CBS 436.72 / UBC 951)</name>
    <dbReference type="NCBI Taxonomy" id="1037660"/>
    <lineage>
        <taxon>Eukaryota</taxon>
        <taxon>Fungi</taxon>
        <taxon>Dikarya</taxon>
        <taxon>Basidiomycota</taxon>
        <taxon>Ustilaginomycotina</taxon>
        <taxon>Exobasidiomycetes</taxon>
        <taxon>Georgefischeriales</taxon>
        <taxon>Tilletiariaceae</taxon>
        <taxon>Tilletiaria</taxon>
    </lineage>
</organism>
<gene>
    <name evidence="2" type="ORF">K437DRAFT_267026</name>
</gene>
<feature type="compositionally biased region" description="Polar residues" evidence="1">
    <location>
        <begin position="838"/>
        <end position="852"/>
    </location>
</feature>
<name>A0A066WN08_TILAU</name>
<evidence type="ECO:0000313" key="2">
    <source>
        <dbReference type="EMBL" id="KDN52020.1"/>
    </source>
</evidence>
<feature type="compositionally biased region" description="Basic and acidic residues" evidence="1">
    <location>
        <begin position="300"/>
        <end position="311"/>
    </location>
</feature>
<feature type="compositionally biased region" description="Basic and acidic residues" evidence="1">
    <location>
        <begin position="853"/>
        <end position="866"/>
    </location>
</feature>